<dbReference type="Gene3D" id="3.90.550.10">
    <property type="entry name" value="Spore Coat Polysaccharide Biosynthesis Protein SpsA, Chain A"/>
    <property type="match status" value="1"/>
</dbReference>
<dbReference type="InterPro" id="IPR029044">
    <property type="entry name" value="Nucleotide-diphossugar_trans"/>
</dbReference>
<dbReference type="RefSeq" id="WP_039338564.1">
    <property type="nucleotide sequence ID" value="NZ_JRVC01000037.1"/>
</dbReference>
<evidence type="ECO:0000313" key="4">
    <source>
        <dbReference type="Proteomes" id="UP000031338"/>
    </source>
</evidence>
<dbReference type="EMBL" id="JRVC01000037">
    <property type="protein sequence ID" value="KHS41673.1"/>
    <property type="molecule type" value="Genomic_DNA"/>
</dbReference>
<dbReference type="InterPro" id="IPR001173">
    <property type="entry name" value="Glyco_trans_2-like"/>
</dbReference>
<accession>A0A0B8Z616</accession>
<dbReference type="STRING" id="48936.NJ75_04581"/>
<evidence type="ECO:0000313" key="3">
    <source>
        <dbReference type="EMBL" id="KHS41673.1"/>
    </source>
</evidence>
<keyword evidence="3" id="KW-0808">Transferase</keyword>
<dbReference type="Proteomes" id="UP000031338">
    <property type="component" value="Unassembled WGS sequence"/>
</dbReference>
<dbReference type="PANTHER" id="PTHR43630">
    <property type="entry name" value="POLY-BETA-1,6-N-ACETYL-D-GLUCOSAMINE SYNTHASE"/>
    <property type="match status" value="1"/>
</dbReference>
<keyword evidence="4" id="KW-1185">Reference proteome</keyword>
<dbReference type="AlphaFoldDB" id="A0A0B8Z616"/>
<name>A0A0B8Z616_9SPHN</name>
<dbReference type="SUPFAM" id="SSF53448">
    <property type="entry name" value="Nucleotide-diphospho-sugar transferases"/>
    <property type="match status" value="1"/>
</dbReference>
<comment type="caution">
    <text evidence="3">The sequence shown here is derived from an EMBL/GenBank/DDBJ whole genome shotgun (WGS) entry which is preliminary data.</text>
</comment>
<evidence type="ECO:0000259" key="2">
    <source>
        <dbReference type="Pfam" id="PF00535"/>
    </source>
</evidence>
<protein>
    <submittedName>
        <fullName evidence="3">Family 2 glycosyl transferase</fullName>
    </submittedName>
</protein>
<dbReference type="Pfam" id="PF00535">
    <property type="entry name" value="Glycos_transf_2"/>
    <property type="match status" value="1"/>
</dbReference>
<proteinExistence type="inferred from homology"/>
<gene>
    <name evidence="3" type="ORF">NJ75_04581</name>
</gene>
<dbReference type="PANTHER" id="PTHR43630:SF2">
    <property type="entry name" value="GLYCOSYLTRANSFERASE"/>
    <property type="match status" value="1"/>
</dbReference>
<reference evidence="3 4" key="1">
    <citation type="submission" date="2014-10" db="EMBL/GenBank/DDBJ databases">
        <title>Draft genome sequence of Novosphingobium subterraneum DSM 12447.</title>
        <authorList>
            <person name="Gan H.M."/>
            <person name="Gan H.Y."/>
            <person name="Savka M.A."/>
        </authorList>
    </citation>
    <scope>NUCLEOTIDE SEQUENCE [LARGE SCALE GENOMIC DNA]</scope>
    <source>
        <strain evidence="3 4">DSM 12447</strain>
    </source>
</reference>
<dbReference type="PATRIC" id="fig|48936.3.peg.4615"/>
<organism evidence="3 4">
    <name type="scientific">Novosphingobium subterraneum</name>
    <dbReference type="NCBI Taxonomy" id="48936"/>
    <lineage>
        <taxon>Bacteria</taxon>
        <taxon>Pseudomonadati</taxon>
        <taxon>Pseudomonadota</taxon>
        <taxon>Alphaproteobacteria</taxon>
        <taxon>Sphingomonadales</taxon>
        <taxon>Sphingomonadaceae</taxon>
        <taxon>Novosphingobium</taxon>
    </lineage>
</organism>
<evidence type="ECO:0000256" key="1">
    <source>
        <dbReference type="ARBA" id="ARBA00038494"/>
    </source>
</evidence>
<feature type="domain" description="Glycosyltransferase 2-like" evidence="2">
    <location>
        <begin position="3"/>
        <end position="113"/>
    </location>
</feature>
<dbReference type="GO" id="GO:0016740">
    <property type="term" value="F:transferase activity"/>
    <property type="evidence" value="ECO:0007669"/>
    <property type="project" value="UniProtKB-KW"/>
</dbReference>
<comment type="similarity">
    <text evidence="1">Belongs to the glycosyltransferase 2 family. WaaE/KdtX subfamily.</text>
</comment>
<dbReference type="CDD" id="cd02511">
    <property type="entry name" value="Beta4Glucosyltransferase"/>
    <property type="match status" value="1"/>
</dbReference>
<sequence length="298" mass="33884">MLTVVILTHNEERHIARAIESVRQLASHIFVLDSGSTDRTVEIATRLGAVVQHNTWTNYARQFNHALDLLPNGTGWVMRLDADEVVSPSLAREIAEQLPRLADDIEGVTIGRRMSFMGRPIRHGGVFPIRVLRIFRHGAGRCEDRWMDEHIKVSGPVAWLKGEILDDNLNSLSWWTAKHNSYASREVVDLLNLKHGFMTHDSVAGLAGGQAGVKRWLKERLYVRLPSGLRAFAYFFWRYVLRLGFLDGREGLAFHVLQGFWYRFLVDAKLAEATAYMIRKKVDAPTAIRDVLGIDVMK</sequence>